<reference evidence="2" key="1">
    <citation type="submission" date="2020-08" db="EMBL/GenBank/DDBJ databases">
        <title>Genome public.</title>
        <authorList>
            <person name="Liu C."/>
            <person name="Sun Q."/>
        </authorList>
    </citation>
    <scope>NUCLEOTIDE SEQUENCE</scope>
    <source>
        <strain evidence="2">NSJ-23</strain>
    </source>
</reference>
<proteinExistence type="predicted"/>
<dbReference type="Pfam" id="PF12670">
    <property type="entry name" value="DUF3792"/>
    <property type="match status" value="1"/>
</dbReference>
<keyword evidence="1" id="KW-0812">Transmembrane</keyword>
<keyword evidence="3" id="KW-1185">Reference proteome</keyword>
<sequence>MKKRERRQEESGEQWVNSMCELLKGGVLAGFSAVLALLLCALLISTGVLREQWAQGAVLAVCVLGGAVGGIYSIKRIRSKSLLVGTGVGAILFLLLLTAGLLAYDTASLEQGGAGILCACLCGGAIAGILGRKPKKKRKR</sequence>
<feature type="transmembrane region" description="Helical" evidence="1">
    <location>
        <begin position="56"/>
        <end position="74"/>
    </location>
</feature>
<dbReference type="AlphaFoldDB" id="A0A8J6MCZ1"/>
<name>A0A8J6MCZ1_9FIRM</name>
<dbReference type="NCBIfam" id="TIGR04086">
    <property type="entry name" value="TIGR04086_membr"/>
    <property type="match status" value="1"/>
</dbReference>
<accession>A0A8J6MCZ1</accession>
<comment type="caution">
    <text evidence="2">The sequence shown here is derived from an EMBL/GenBank/DDBJ whole genome shotgun (WGS) entry which is preliminary data.</text>
</comment>
<dbReference type="RefSeq" id="WP_147571765.1">
    <property type="nucleotide sequence ID" value="NZ_JACOPO010000003.1"/>
</dbReference>
<dbReference type="EMBL" id="JACOPO010000003">
    <property type="protein sequence ID" value="MBC5722421.1"/>
    <property type="molecule type" value="Genomic_DNA"/>
</dbReference>
<organism evidence="2 3">
    <name type="scientific">Flintibacter hominis</name>
    <dbReference type="NCBI Taxonomy" id="2763048"/>
    <lineage>
        <taxon>Bacteria</taxon>
        <taxon>Bacillati</taxon>
        <taxon>Bacillota</taxon>
        <taxon>Clostridia</taxon>
        <taxon>Eubacteriales</taxon>
        <taxon>Flintibacter</taxon>
    </lineage>
</organism>
<feature type="transmembrane region" description="Helical" evidence="1">
    <location>
        <begin position="21"/>
        <end position="44"/>
    </location>
</feature>
<feature type="transmembrane region" description="Helical" evidence="1">
    <location>
        <begin position="81"/>
        <end position="102"/>
    </location>
</feature>
<evidence type="ECO:0000256" key="1">
    <source>
        <dbReference type="SAM" id="Phobius"/>
    </source>
</evidence>
<dbReference type="InterPro" id="IPR023804">
    <property type="entry name" value="DUF3792_TM"/>
</dbReference>
<keyword evidence="1" id="KW-1133">Transmembrane helix</keyword>
<keyword evidence="1" id="KW-0472">Membrane</keyword>
<evidence type="ECO:0000313" key="3">
    <source>
        <dbReference type="Proteomes" id="UP000628736"/>
    </source>
</evidence>
<gene>
    <name evidence="2" type="ORF">H8S11_06310</name>
</gene>
<dbReference type="Proteomes" id="UP000628736">
    <property type="component" value="Unassembled WGS sequence"/>
</dbReference>
<evidence type="ECO:0000313" key="2">
    <source>
        <dbReference type="EMBL" id="MBC5722421.1"/>
    </source>
</evidence>
<feature type="transmembrane region" description="Helical" evidence="1">
    <location>
        <begin position="114"/>
        <end position="131"/>
    </location>
</feature>
<protein>
    <submittedName>
        <fullName evidence="2">TIGR04086 family membrane protein</fullName>
    </submittedName>
</protein>